<proteinExistence type="predicted"/>
<sequence>MRQDAIDLSKVLNEPTIQDLSSAYDEAAT</sequence>
<accession>A0A8S5RJM5</accession>
<evidence type="ECO:0000313" key="1">
    <source>
        <dbReference type="EMBL" id="DAE31567.1"/>
    </source>
</evidence>
<name>A0A8S5RJM5_9VIRU</name>
<organism evidence="1">
    <name type="scientific">virus sp. ctBM815</name>
    <dbReference type="NCBI Taxonomy" id="2825806"/>
    <lineage>
        <taxon>Viruses</taxon>
    </lineage>
</organism>
<dbReference type="EMBL" id="BK059109">
    <property type="protein sequence ID" value="DAE31567.1"/>
    <property type="molecule type" value="Genomic_DNA"/>
</dbReference>
<protein>
    <submittedName>
        <fullName evidence="1">L27 domain</fullName>
    </submittedName>
</protein>
<reference evidence="1" key="1">
    <citation type="journal article" date="2021" name="Proc. Natl. Acad. Sci. U.S.A.">
        <title>A Catalog of Tens of Thousands of Viruses from Human Metagenomes Reveals Hidden Associations with Chronic Diseases.</title>
        <authorList>
            <person name="Tisza M.J."/>
            <person name="Buck C.B."/>
        </authorList>
    </citation>
    <scope>NUCLEOTIDE SEQUENCE</scope>
    <source>
        <strain evidence="1">CtBM815</strain>
    </source>
</reference>